<feature type="compositionally biased region" description="Basic residues" evidence="2">
    <location>
        <begin position="539"/>
        <end position="555"/>
    </location>
</feature>
<feature type="compositionally biased region" description="Low complexity" evidence="2">
    <location>
        <begin position="461"/>
        <end position="473"/>
    </location>
</feature>
<dbReference type="InterPro" id="IPR036864">
    <property type="entry name" value="Zn2-C6_fun-type_DNA-bd_sf"/>
</dbReference>
<dbReference type="SMART" id="SM00066">
    <property type="entry name" value="GAL4"/>
    <property type="match status" value="1"/>
</dbReference>
<dbReference type="InterPro" id="IPR001138">
    <property type="entry name" value="Zn2Cys6_DnaBD"/>
</dbReference>
<dbReference type="RefSeq" id="XP_009229365.1">
    <property type="nucleotide sequence ID" value="XM_009231101.1"/>
</dbReference>
<reference evidence="6" key="1">
    <citation type="submission" date="2010-07" db="EMBL/GenBank/DDBJ databases">
        <title>The genome sequence of Gaeumannomyces graminis var. tritici strain R3-111a-1.</title>
        <authorList>
            <consortium name="The Broad Institute Genome Sequencing Platform"/>
            <person name="Ma L.-J."/>
            <person name="Dead R."/>
            <person name="Young S."/>
            <person name="Zeng Q."/>
            <person name="Koehrsen M."/>
            <person name="Alvarado L."/>
            <person name="Berlin A."/>
            <person name="Chapman S.B."/>
            <person name="Chen Z."/>
            <person name="Freedman E."/>
            <person name="Gellesch M."/>
            <person name="Goldberg J."/>
            <person name="Griggs A."/>
            <person name="Gujja S."/>
            <person name="Heilman E.R."/>
            <person name="Heiman D."/>
            <person name="Hepburn T."/>
            <person name="Howarth C."/>
            <person name="Jen D."/>
            <person name="Larson L."/>
            <person name="Mehta T."/>
            <person name="Neiman D."/>
            <person name="Pearson M."/>
            <person name="Roberts A."/>
            <person name="Saif S."/>
            <person name="Shea T."/>
            <person name="Shenoy N."/>
            <person name="Sisk P."/>
            <person name="Stolte C."/>
            <person name="Sykes S."/>
            <person name="Walk T."/>
            <person name="White J."/>
            <person name="Yandava C."/>
            <person name="Haas B."/>
            <person name="Nusbaum C."/>
            <person name="Birren B."/>
        </authorList>
    </citation>
    <scope>NUCLEOTIDE SEQUENCE [LARGE SCALE GENOMIC DNA]</scope>
    <source>
        <strain evidence="6">R3-111a-1</strain>
    </source>
</reference>
<name>J3PI68_GAET3</name>
<feature type="compositionally biased region" description="Low complexity" evidence="2">
    <location>
        <begin position="134"/>
        <end position="143"/>
    </location>
</feature>
<keyword evidence="6" id="KW-1185">Reference proteome</keyword>
<dbReference type="PROSITE" id="PS50048">
    <property type="entry name" value="ZN2_CY6_FUNGAL_2"/>
    <property type="match status" value="1"/>
</dbReference>
<evidence type="ECO:0000313" key="4">
    <source>
        <dbReference type="EMBL" id="EJT69580.1"/>
    </source>
</evidence>
<feature type="domain" description="Zn(2)-C6 fungal-type" evidence="3">
    <location>
        <begin position="18"/>
        <end position="52"/>
    </location>
</feature>
<gene>
    <name evidence="5" type="primary">20353654</name>
    <name evidence="4" type="ORF">GGTG_13196</name>
</gene>
<dbReference type="PROSITE" id="PS00463">
    <property type="entry name" value="ZN2_CY6_FUNGAL_1"/>
    <property type="match status" value="1"/>
</dbReference>
<evidence type="ECO:0000256" key="1">
    <source>
        <dbReference type="ARBA" id="ARBA00023242"/>
    </source>
</evidence>
<organism evidence="4">
    <name type="scientific">Gaeumannomyces tritici (strain R3-111a-1)</name>
    <name type="common">Wheat and barley take-all root rot fungus</name>
    <name type="synonym">Gaeumannomyces graminis var. tritici</name>
    <dbReference type="NCBI Taxonomy" id="644352"/>
    <lineage>
        <taxon>Eukaryota</taxon>
        <taxon>Fungi</taxon>
        <taxon>Dikarya</taxon>
        <taxon>Ascomycota</taxon>
        <taxon>Pezizomycotina</taxon>
        <taxon>Sordariomycetes</taxon>
        <taxon>Sordariomycetidae</taxon>
        <taxon>Magnaporthales</taxon>
        <taxon>Magnaporthaceae</taxon>
        <taxon>Gaeumannomyces</taxon>
    </lineage>
</organism>
<dbReference type="STRING" id="644352.J3PI68"/>
<evidence type="ECO:0000259" key="3">
    <source>
        <dbReference type="PROSITE" id="PS50048"/>
    </source>
</evidence>
<feature type="region of interest" description="Disordered" evidence="2">
    <location>
        <begin position="112"/>
        <end position="143"/>
    </location>
</feature>
<feature type="compositionally biased region" description="Low complexity" evidence="2">
    <location>
        <begin position="334"/>
        <end position="349"/>
    </location>
</feature>
<dbReference type="eggNOG" id="ENOG502RUET">
    <property type="taxonomic scope" value="Eukaryota"/>
</dbReference>
<feature type="compositionally biased region" description="Low complexity" evidence="2">
    <location>
        <begin position="492"/>
        <end position="514"/>
    </location>
</feature>
<dbReference type="OrthoDB" id="5394557at2759"/>
<dbReference type="HOGENOM" id="CLU_474903_0_0_1"/>
<feature type="compositionally biased region" description="Low complexity" evidence="2">
    <location>
        <begin position="435"/>
        <end position="453"/>
    </location>
</feature>
<dbReference type="GO" id="GO:0008270">
    <property type="term" value="F:zinc ion binding"/>
    <property type="evidence" value="ECO:0007669"/>
    <property type="project" value="InterPro"/>
</dbReference>
<dbReference type="EMBL" id="GL385404">
    <property type="protein sequence ID" value="EJT69580.1"/>
    <property type="molecule type" value="Genomic_DNA"/>
</dbReference>
<reference evidence="5" key="4">
    <citation type="journal article" date="2015" name="G3 (Bethesda)">
        <title>Genome sequences of three phytopathogenic species of the Magnaporthaceae family of fungi.</title>
        <authorList>
            <person name="Okagaki L.H."/>
            <person name="Nunes C.C."/>
            <person name="Sailsbery J."/>
            <person name="Clay B."/>
            <person name="Brown D."/>
            <person name="John T."/>
            <person name="Oh Y."/>
            <person name="Young N."/>
            <person name="Fitzgerald M."/>
            <person name="Haas B.J."/>
            <person name="Zeng Q."/>
            <person name="Young S."/>
            <person name="Adiconis X."/>
            <person name="Fan L."/>
            <person name="Levin J.Z."/>
            <person name="Mitchell T.K."/>
            <person name="Okubara P.A."/>
            <person name="Farman M.L."/>
            <person name="Kohn L.M."/>
            <person name="Birren B."/>
            <person name="Ma L.-J."/>
            <person name="Dean R.A."/>
        </authorList>
    </citation>
    <scope>NUCLEOTIDE SEQUENCE</scope>
    <source>
        <strain evidence="5">R3-111a-1</strain>
    </source>
</reference>
<dbReference type="SUPFAM" id="SSF57701">
    <property type="entry name" value="Zn2/Cys6 DNA-binding domain"/>
    <property type="match status" value="1"/>
</dbReference>
<reference evidence="4" key="2">
    <citation type="submission" date="2010-07" db="EMBL/GenBank/DDBJ databases">
        <authorList>
            <consortium name="The Broad Institute Genome Sequencing Platform"/>
            <consortium name="Broad Institute Genome Sequencing Center for Infectious Disease"/>
            <person name="Ma L.-J."/>
            <person name="Dead R."/>
            <person name="Young S."/>
            <person name="Zeng Q."/>
            <person name="Koehrsen M."/>
            <person name="Alvarado L."/>
            <person name="Berlin A."/>
            <person name="Chapman S.B."/>
            <person name="Chen Z."/>
            <person name="Freedman E."/>
            <person name="Gellesch M."/>
            <person name="Goldberg J."/>
            <person name="Griggs A."/>
            <person name="Gujja S."/>
            <person name="Heilman E.R."/>
            <person name="Heiman D."/>
            <person name="Hepburn T."/>
            <person name="Howarth C."/>
            <person name="Jen D."/>
            <person name="Larson L."/>
            <person name="Mehta T."/>
            <person name="Neiman D."/>
            <person name="Pearson M."/>
            <person name="Roberts A."/>
            <person name="Saif S."/>
            <person name="Shea T."/>
            <person name="Shenoy N."/>
            <person name="Sisk P."/>
            <person name="Stolte C."/>
            <person name="Sykes S."/>
            <person name="Walk T."/>
            <person name="White J."/>
            <person name="Yandava C."/>
            <person name="Haas B."/>
            <person name="Nusbaum C."/>
            <person name="Birren B."/>
        </authorList>
    </citation>
    <scope>NUCLEOTIDE SEQUENCE</scope>
    <source>
        <strain evidence="4">R3-111a-1</strain>
    </source>
</reference>
<dbReference type="Pfam" id="PF00172">
    <property type="entry name" value="Zn_clus"/>
    <property type="match status" value="1"/>
</dbReference>
<dbReference type="Proteomes" id="UP000006039">
    <property type="component" value="Unassembled WGS sequence"/>
</dbReference>
<keyword evidence="1" id="KW-0539">Nucleus</keyword>
<feature type="compositionally biased region" description="Polar residues" evidence="2">
    <location>
        <begin position="518"/>
        <end position="531"/>
    </location>
</feature>
<reference evidence="4" key="3">
    <citation type="submission" date="2010-09" db="EMBL/GenBank/DDBJ databases">
        <title>Annotation of Gaeumannomyces graminis var. tritici R3-111a-1.</title>
        <authorList>
            <consortium name="The Broad Institute Genome Sequencing Platform"/>
            <person name="Ma L.-J."/>
            <person name="Dead R."/>
            <person name="Young S.K."/>
            <person name="Zeng Q."/>
            <person name="Gargeya S."/>
            <person name="Fitzgerald M."/>
            <person name="Haas B."/>
            <person name="Abouelleil A."/>
            <person name="Alvarado L."/>
            <person name="Arachchi H.M."/>
            <person name="Berlin A."/>
            <person name="Brown A."/>
            <person name="Chapman S.B."/>
            <person name="Chen Z."/>
            <person name="Dunbar C."/>
            <person name="Freedman E."/>
            <person name="Gearin G."/>
            <person name="Gellesch M."/>
            <person name="Goldberg J."/>
            <person name="Griggs A."/>
            <person name="Gujja S."/>
            <person name="Heiman D."/>
            <person name="Howarth C."/>
            <person name="Larson L."/>
            <person name="Lui A."/>
            <person name="MacDonald P.J.P."/>
            <person name="Mehta T."/>
            <person name="Montmayeur A."/>
            <person name="Murphy C."/>
            <person name="Neiman D."/>
            <person name="Pearson M."/>
            <person name="Priest M."/>
            <person name="Roberts A."/>
            <person name="Saif S."/>
            <person name="Shea T."/>
            <person name="Shenoy N."/>
            <person name="Sisk P."/>
            <person name="Stolte C."/>
            <person name="Sykes S."/>
            <person name="Yandava C."/>
            <person name="Wortman J."/>
            <person name="Nusbaum C."/>
            <person name="Birren B."/>
        </authorList>
    </citation>
    <scope>NUCLEOTIDE SEQUENCE</scope>
    <source>
        <strain evidence="4">R3-111a-1</strain>
    </source>
</reference>
<dbReference type="CDD" id="cd00067">
    <property type="entry name" value="GAL4"/>
    <property type="match status" value="1"/>
</dbReference>
<dbReference type="Gene3D" id="4.10.240.10">
    <property type="entry name" value="Zn(2)-C6 fungal-type DNA-binding domain"/>
    <property type="match status" value="1"/>
</dbReference>
<reference evidence="5" key="5">
    <citation type="submission" date="2018-04" db="UniProtKB">
        <authorList>
            <consortium name="EnsemblFungi"/>
        </authorList>
    </citation>
    <scope>IDENTIFICATION</scope>
    <source>
        <strain evidence="5">R3-111a-1</strain>
    </source>
</reference>
<dbReference type="EnsemblFungi" id="EJT69580">
    <property type="protein sequence ID" value="EJT69580"/>
    <property type="gene ID" value="GGTG_13196"/>
</dbReference>
<dbReference type="AlphaFoldDB" id="J3PI68"/>
<proteinExistence type="predicted"/>
<sequence>MSDGHSDDMPARKRIAVACGRCRKRKIRCSGDPGGGMPCTNCKSANAEACQFLRVSSQPTSLRHDGEPGAGSQHMDCGYNIEVSRASATRGSMPPLQVPYGAEMGPHGPMMPNFQPRASAGSSSGGYYGGGGSTARSTPVTSTSSAPAYNYAWGTAAQTGDYDDYYSREASIQQPYYPMETVMGYAPWSGTGPSRSRSGAVSGTGSMYVHTHYYHAHAAHHIPNPSQQAVMMNPAHHCTTQPRSSLSVQAPSPSCRAHSHYHHHYAVGSLDMHSHPDGLRAPVPLTTELLSSFAVVAALHLRAVAAMGDGLPAESSGGTIDGKERCVSVETEVSSRSPEPASSSLKASPSPSPEIKIKKEDCWEGDDSSSSSSSDFKPSATKKRKDSQVAADPQDEEQDRKSAKKAANHPSPVSFSESLRGASSGVDLVGGYEYSSSPHDSTSSASTSAYAGSSGNGSSSGTGRRSSTAATTSQPYIPLPTPPQHHAGTGGSHLSSYAYGSYGGASSSSPYHHAQPQHHATSTGAHGSSPYSSGGDHGHHAHAHAHAHHHHHHHSGASTPSGSGGHRASVGGRR</sequence>
<evidence type="ECO:0000313" key="5">
    <source>
        <dbReference type="EnsemblFungi" id="EJT69580"/>
    </source>
</evidence>
<accession>J3PI68</accession>
<dbReference type="GO" id="GO:0000981">
    <property type="term" value="F:DNA-binding transcription factor activity, RNA polymerase II-specific"/>
    <property type="evidence" value="ECO:0007669"/>
    <property type="project" value="InterPro"/>
</dbReference>
<dbReference type="VEuPathDB" id="FungiDB:GGTG_13196"/>
<protein>
    <recommendedName>
        <fullName evidence="3">Zn(2)-C6 fungal-type domain-containing protein</fullName>
    </recommendedName>
</protein>
<dbReference type="GeneID" id="20353654"/>
<evidence type="ECO:0000256" key="2">
    <source>
        <dbReference type="SAM" id="MobiDB-lite"/>
    </source>
</evidence>
<feature type="region of interest" description="Disordered" evidence="2">
    <location>
        <begin position="309"/>
        <end position="574"/>
    </location>
</feature>
<evidence type="ECO:0000313" key="6">
    <source>
        <dbReference type="Proteomes" id="UP000006039"/>
    </source>
</evidence>
<feature type="compositionally biased region" description="Gly residues" evidence="2">
    <location>
        <begin position="123"/>
        <end position="133"/>
    </location>
</feature>